<organism evidence="1 2">
    <name type="scientific">Portunus trituberculatus</name>
    <name type="common">Swimming crab</name>
    <name type="synonym">Neptunus trituberculatus</name>
    <dbReference type="NCBI Taxonomy" id="210409"/>
    <lineage>
        <taxon>Eukaryota</taxon>
        <taxon>Metazoa</taxon>
        <taxon>Ecdysozoa</taxon>
        <taxon>Arthropoda</taxon>
        <taxon>Crustacea</taxon>
        <taxon>Multicrustacea</taxon>
        <taxon>Malacostraca</taxon>
        <taxon>Eumalacostraca</taxon>
        <taxon>Eucarida</taxon>
        <taxon>Decapoda</taxon>
        <taxon>Pleocyemata</taxon>
        <taxon>Brachyura</taxon>
        <taxon>Eubrachyura</taxon>
        <taxon>Portunoidea</taxon>
        <taxon>Portunidae</taxon>
        <taxon>Portuninae</taxon>
        <taxon>Portunus</taxon>
    </lineage>
</organism>
<dbReference type="EMBL" id="VSRR010131392">
    <property type="protein sequence ID" value="MPD02434.1"/>
    <property type="molecule type" value="Genomic_DNA"/>
</dbReference>
<dbReference type="Proteomes" id="UP000324222">
    <property type="component" value="Unassembled WGS sequence"/>
</dbReference>
<protein>
    <submittedName>
        <fullName evidence="1">Uncharacterized protein</fullName>
    </submittedName>
</protein>
<sequence>MGGTGRKTTSFSG</sequence>
<accession>A0A5B7K754</accession>
<gene>
    <name evidence="1" type="ORF">E2C01_098017</name>
</gene>
<reference evidence="1 2" key="1">
    <citation type="submission" date="2019-05" db="EMBL/GenBank/DDBJ databases">
        <title>Another draft genome of Portunus trituberculatus and its Hox gene families provides insights of decapod evolution.</title>
        <authorList>
            <person name="Jeong J.-H."/>
            <person name="Song I."/>
            <person name="Kim S."/>
            <person name="Choi T."/>
            <person name="Kim D."/>
            <person name="Ryu S."/>
            <person name="Kim W."/>
        </authorList>
    </citation>
    <scope>NUCLEOTIDE SEQUENCE [LARGE SCALE GENOMIC DNA]</scope>
    <source>
        <tissue evidence="1">Muscle</tissue>
    </source>
</reference>
<name>A0A5B7K754_PORTR</name>
<evidence type="ECO:0000313" key="2">
    <source>
        <dbReference type="Proteomes" id="UP000324222"/>
    </source>
</evidence>
<evidence type="ECO:0000313" key="1">
    <source>
        <dbReference type="EMBL" id="MPD02434.1"/>
    </source>
</evidence>
<keyword evidence="2" id="KW-1185">Reference proteome</keyword>
<proteinExistence type="predicted"/>
<comment type="caution">
    <text evidence="1">The sequence shown here is derived from an EMBL/GenBank/DDBJ whole genome shotgun (WGS) entry which is preliminary data.</text>
</comment>